<dbReference type="AlphaFoldDB" id="A0A6A5S990"/>
<gene>
    <name evidence="1" type="ORF">EJ02DRAFT_86846</name>
</gene>
<protein>
    <submittedName>
        <fullName evidence="1">Uncharacterized protein</fullName>
    </submittedName>
</protein>
<sequence>MEGVLAFREGRYKSLVSRAIYALPLEYSRSSHSPYTIRDTLFGPILWMRNTSPVLVTLLLLNIMVLRRDVYGDTTALLY</sequence>
<accession>A0A6A5S990</accession>
<keyword evidence="2" id="KW-1185">Reference proteome</keyword>
<name>A0A6A5S990_9PLEO</name>
<reference evidence="1" key="1">
    <citation type="journal article" date="2020" name="Stud. Mycol.">
        <title>101 Dothideomycetes genomes: a test case for predicting lifestyles and emergence of pathogens.</title>
        <authorList>
            <person name="Haridas S."/>
            <person name="Albert R."/>
            <person name="Binder M."/>
            <person name="Bloem J."/>
            <person name="Labutti K."/>
            <person name="Salamov A."/>
            <person name="Andreopoulos B."/>
            <person name="Baker S."/>
            <person name="Barry K."/>
            <person name="Bills G."/>
            <person name="Bluhm B."/>
            <person name="Cannon C."/>
            <person name="Castanera R."/>
            <person name="Culley D."/>
            <person name="Daum C."/>
            <person name="Ezra D."/>
            <person name="Gonzalez J."/>
            <person name="Henrissat B."/>
            <person name="Kuo A."/>
            <person name="Liang C."/>
            <person name="Lipzen A."/>
            <person name="Lutzoni F."/>
            <person name="Magnuson J."/>
            <person name="Mondo S."/>
            <person name="Nolan M."/>
            <person name="Ohm R."/>
            <person name="Pangilinan J."/>
            <person name="Park H.-J."/>
            <person name="Ramirez L."/>
            <person name="Alfaro M."/>
            <person name="Sun H."/>
            <person name="Tritt A."/>
            <person name="Yoshinaga Y."/>
            <person name="Zwiers L.-H."/>
            <person name="Turgeon B."/>
            <person name="Goodwin S."/>
            <person name="Spatafora J."/>
            <person name="Crous P."/>
            <person name="Grigoriev I."/>
        </authorList>
    </citation>
    <scope>NUCLEOTIDE SEQUENCE</scope>
    <source>
        <strain evidence="1">CBS 161.51</strain>
    </source>
</reference>
<evidence type="ECO:0000313" key="2">
    <source>
        <dbReference type="Proteomes" id="UP000800038"/>
    </source>
</evidence>
<evidence type="ECO:0000313" key="1">
    <source>
        <dbReference type="EMBL" id="KAF1936443.1"/>
    </source>
</evidence>
<dbReference type="Proteomes" id="UP000800038">
    <property type="component" value="Unassembled WGS sequence"/>
</dbReference>
<proteinExistence type="predicted"/>
<dbReference type="EMBL" id="ML976188">
    <property type="protein sequence ID" value="KAF1936443.1"/>
    <property type="molecule type" value="Genomic_DNA"/>
</dbReference>
<organism evidence="1 2">
    <name type="scientific">Clathrospora elynae</name>
    <dbReference type="NCBI Taxonomy" id="706981"/>
    <lineage>
        <taxon>Eukaryota</taxon>
        <taxon>Fungi</taxon>
        <taxon>Dikarya</taxon>
        <taxon>Ascomycota</taxon>
        <taxon>Pezizomycotina</taxon>
        <taxon>Dothideomycetes</taxon>
        <taxon>Pleosporomycetidae</taxon>
        <taxon>Pleosporales</taxon>
        <taxon>Diademaceae</taxon>
        <taxon>Clathrospora</taxon>
    </lineage>
</organism>